<evidence type="ECO:0000256" key="2">
    <source>
        <dbReference type="ARBA" id="ARBA00023163"/>
    </source>
</evidence>
<feature type="domain" description="M protein trans-acting positive regulator (MGA) PRD" evidence="4">
    <location>
        <begin position="177"/>
        <end position="394"/>
    </location>
</feature>
<proteinExistence type="predicted"/>
<dbReference type="InterPro" id="IPR050661">
    <property type="entry name" value="BglG_antiterminators"/>
</dbReference>
<feature type="domain" description="Mga helix-turn-helix" evidence="3">
    <location>
        <begin position="80"/>
        <end position="160"/>
    </location>
</feature>
<keyword evidence="7" id="KW-1185">Reference proteome</keyword>
<dbReference type="Proteomes" id="UP001238096">
    <property type="component" value="Chromosome"/>
</dbReference>
<name>A0ABY9LIP6_9STRE</name>
<dbReference type="Pfam" id="PF08280">
    <property type="entry name" value="HTH_Mga"/>
    <property type="match status" value="1"/>
</dbReference>
<sequence>MPFSKALFTNQQARELHLVDLLKEQKFCDYKSICNQLDCSFLTLQSEISNLENFTEVKDVTYVSSHLDISYHDPYGPKKFYQSILLEAPSLKLLELLLFSAYDSMEELAEELFISLSTLKRLLKKTGQYLKEHFNLFIDLRTLDFKGDEKNIRLLFLKYFSEAYDYHHWPFEGYLDEEWVNNLINTITLKGNVEIDFSLFSHLKLLVGINLLRYSKGNKVGTIYSNSKKLAKLLSRDKEGQRLNQEFENHYSLSLDSLTLSELFSNYLKEGLIFRQNHQYELLLLRAKTRKLTLRHWERNFRQLESKTNIPLTKKPDVACKLHNAIILQEEDYHLNFLVYDYRQDFLGYFKKDFPLFYKDVTETIQDLLPRDVEQSDRLIENLTYILLITWDNLFTHLSTIIAKQRVLVVEKGSCNVGQFLEAFASKFYDITVFKEADLKAVDIAQNFDIVLTDTTLEVVDGVAIYFFDHLVPTLALNRLHQHLKESLQKQIIENASV</sequence>
<evidence type="ECO:0000259" key="4">
    <source>
        <dbReference type="Pfam" id="PF08270"/>
    </source>
</evidence>
<gene>
    <name evidence="6" type="ORF">N1496_04720</name>
</gene>
<evidence type="ECO:0000259" key="3">
    <source>
        <dbReference type="Pfam" id="PF05043"/>
    </source>
</evidence>
<accession>A0ABY9LIP6</accession>
<dbReference type="InterPro" id="IPR036388">
    <property type="entry name" value="WH-like_DNA-bd_sf"/>
</dbReference>
<protein>
    <submittedName>
        <fullName evidence="6">Helix-turn-helix domain-containing protein</fullName>
    </submittedName>
</protein>
<dbReference type="InterPro" id="IPR013199">
    <property type="entry name" value="HTH_Mga_DNA-bd_dom"/>
</dbReference>
<reference evidence="7" key="1">
    <citation type="submission" date="2022-10" db="EMBL/GenBank/DDBJ databases">
        <title>Streptococcus didelphis as causative of fatal infections in opossums (Didelphis albiventris).</title>
        <authorList>
            <person name="Breyer G.M."/>
            <person name="Da Silva M.E.R.J."/>
            <person name="Siqueira F.M."/>
        </authorList>
    </citation>
    <scope>NUCLEOTIDE SEQUENCE [LARGE SCALE GENOMIC DNA]</scope>
    <source>
        <strain evidence="7">LBVP101/21</strain>
    </source>
</reference>
<dbReference type="Pfam" id="PF05043">
    <property type="entry name" value="Mga"/>
    <property type="match status" value="1"/>
</dbReference>
<dbReference type="Pfam" id="PF08270">
    <property type="entry name" value="PRD_Mga"/>
    <property type="match status" value="1"/>
</dbReference>
<evidence type="ECO:0000259" key="5">
    <source>
        <dbReference type="Pfam" id="PF08280"/>
    </source>
</evidence>
<dbReference type="PANTHER" id="PTHR30185:SF18">
    <property type="entry name" value="TRANSCRIPTIONAL REGULATOR MTLR"/>
    <property type="match status" value="1"/>
</dbReference>
<dbReference type="Gene3D" id="1.10.10.10">
    <property type="entry name" value="Winged helix-like DNA-binding domain superfamily/Winged helix DNA-binding domain"/>
    <property type="match status" value="1"/>
</dbReference>
<dbReference type="EMBL" id="CP110509">
    <property type="protein sequence ID" value="WMB28756.1"/>
    <property type="molecule type" value="Genomic_DNA"/>
</dbReference>
<dbReference type="InterPro" id="IPR007737">
    <property type="entry name" value="Mga_HTH"/>
</dbReference>
<keyword evidence="1" id="KW-0805">Transcription regulation</keyword>
<dbReference type="InterPro" id="IPR013236">
    <property type="entry name" value="Mga_PRD_dom"/>
</dbReference>
<dbReference type="PANTHER" id="PTHR30185">
    <property type="entry name" value="CRYPTIC BETA-GLUCOSIDE BGL OPERON ANTITERMINATOR"/>
    <property type="match status" value="1"/>
</dbReference>
<evidence type="ECO:0000256" key="1">
    <source>
        <dbReference type="ARBA" id="ARBA00023015"/>
    </source>
</evidence>
<keyword evidence="2" id="KW-0804">Transcription</keyword>
<evidence type="ECO:0000313" key="6">
    <source>
        <dbReference type="EMBL" id="WMB28756.1"/>
    </source>
</evidence>
<feature type="domain" description="M protein trans-acting positive regulator (MGA) HTH" evidence="5">
    <location>
        <begin position="10"/>
        <end position="52"/>
    </location>
</feature>
<dbReference type="RefSeq" id="WP_018366990.1">
    <property type="nucleotide sequence ID" value="NZ_CP110509.1"/>
</dbReference>
<evidence type="ECO:0000313" key="7">
    <source>
        <dbReference type="Proteomes" id="UP001238096"/>
    </source>
</evidence>
<organism evidence="6 7">
    <name type="scientific">Streptococcus didelphis</name>
    <dbReference type="NCBI Taxonomy" id="102886"/>
    <lineage>
        <taxon>Bacteria</taxon>
        <taxon>Bacillati</taxon>
        <taxon>Bacillota</taxon>
        <taxon>Bacilli</taxon>
        <taxon>Lactobacillales</taxon>
        <taxon>Streptococcaceae</taxon>
        <taxon>Streptococcus</taxon>
    </lineage>
</organism>